<dbReference type="GO" id="GO:0008716">
    <property type="term" value="F:D-alanine-D-alanine ligase activity"/>
    <property type="evidence" value="ECO:0007669"/>
    <property type="project" value="InterPro"/>
</dbReference>
<gene>
    <name evidence="8" type="ORF">Strain138_000095</name>
    <name evidence="9" type="ORF">Strain318_000095</name>
</gene>
<dbReference type="Gene3D" id="3.30.470.20">
    <property type="entry name" value="ATP-grasp fold, B domain"/>
    <property type="match status" value="1"/>
</dbReference>
<dbReference type="EMBL" id="CP130612">
    <property type="protein sequence ID" value="WKW10863.1"/>
    <property type="molecule type" value="Genomic_DNA"/>
</dbReference>
<evidence type="ECO:0000313" key="10">
    <source>
        <dbReference type="Proteomes" id="UP001229955"/>
    </source>
</evidence>
<keyword evidence="2" id="KW-0436">Ligase</keyword>
<dbReference type="GO" id="GO:0016740">
    <property type="term" value="F:transferase activity"/>
    <property type="evidence" value="ECO:0007669"/>
    <property type="project" value="UniProtKB-KW"/>
</dbReference>
<organism evidence="8">
    <name type="scientific">Pseudogemmatithrix spongiicola</name>
    <dbReference type="NCBI Taxonomy" id="3062599"/>
    <lineage>
        <taxon>Bacteria</taxon>
        <taxon>Pseudomonadati</taxon>
        <taxon>Gemmatimonadota</taxon>
        <taxon>Gemmatimonadia</taxon>
        <taxon>Gemmatimonadales</taxon>
        <taxon>Gemmatimonadaceae</taxon>
        <taxon>Pseudogemmatithrix</taxon>
    </lineage>
</organism>
<keyword evidence="3" id="KW-0808">Transferase</keyword>
<dbReference type="Gene3D" id="2.170.270.10">
    <property type="entry name" value="SET domain"/>
    <property type="match status" value="1"/>
</dbReference>
<dbReference type="InterPro" id="IPR011095">
    <property type="entry name" value="Dala_Dala_lig_C"/>
</dbReference>
<keyword evidence="4" id="KW-0949">S-adenosyl-L-methionine</keyword>
<evidence type="ECO:0008006" key="11">
    <source>
        <dbReference type="Google" id="ProtNLM"/>
    </source>
</evidence>
<dbReference type="SUPFAM" id="SSF82199">
    <property type="entry name" value="SET domain"/>
    <property type="match status" value="1"/>
</dbReference>
<keyword evidence="5" id="KW-0067">ATP-binding</keyword>
<dbReference type="InterPro" id="IPR046341">
    <property type="entry name" value="SET_dom_sf"/>
</dbReference>
<evidence type="ECO:0000313" key="8">
    <source>
        <dbReference type="EMBL" id="WKW10863.1"/>
    </source>
</evidence>
<evidence type="ECO:0000259" key="6">
    <source>
        <dbReference type="PROSITE" id="PS50868"/>
    </source>
</evidence>
<dbReference type="PANTHER" id="PTHR23132:SF23">
    <property type="entry name" value="D-ALANINE--D-ALANINE LIGASE B"/>
    <property type="match status" value="1"/>
</dbReference>
<dbReference type="InterPro" id="IPR001214">
    <property type="entry name" value="SET_dom"/>
</dbReference>
<comment type="similarity">
    <text evidence="1">Belongs to the D-alanine--D-alanine ligase family.</text>
</comment>
<sequence length="482" mass="53271">MKICVLQPDYSTSTVDYRHYDPPRDLAALAPGHTVHHEFLHKLTTYKQLQALKPQGFDIYVNLCEGYLEWDVPSVDVIHALEQLGLPYTGPTPQLYDPSKPLMKYVAHSAGITTPRHVVLAPGDDAVAAVARARLRYPLFVKPAKAGDSLGVDESARIADAAALQAQVARIQPEYPDLLVEEFIEGREFTVLVIGDPEGHGRSTALTPVEYRFPEGRSYKSYALKTSELHPDANVPVRDEPLASQLKDAARTVFRSFDATGYARMDFRMDAAGRLYFLEINFTCSVFYPEGWEGSADHILRLDGLGQAGFLERIIAEGRARHARRRKAYAMRGDAIAGYGIVATRDLAAGEVIFRGEERPFRLVTRRHVETRWSASEQELFRRYAYPMSAEVYAIWDSEPSAWAPQNHSCEPNTVYLGLDVVAARAVSAGEELTLDYAQFLDTAAEPFECACGAARCRGLVTGTAGNSVTAREAAARSPLSA</sequence>
<dbReference type="Proteomes" id="UP001229955">
    <property type="component" value="Chromosome"/>
</dbReference>
<evidence type="ECO:0000256" key="5">
    <source>
        <dbReference type="PROSITE-ProRule" id="PRU00409"/>
    </source>
</evidence>
<evidence type="ECO:0000313" key="9">
    <source>
        <dbReference type="EMBL" id="WKW13772.1"/>
    </source>
</evidence>
<dbReference type="PROSITE" id="PS50975">
    <property type="entry name" value="ATP_GRASP"/>
    <property type="match status" value="1"/>
</dbReference>
<dbReference type="Pfam" id="PF00856">
    <property type="entry name" value="SET"/>
    <property type="match status" value="1"/>
</dbReference>
<evidence type="ECO:0000256" key="1">
    <source>
        <dbReference type="ARBA" id="ARBA00010871"/>
    </source>
</evidence>
<evidence type="ECO:0000256" key="2">
    <source>
        <dbReference type="ARBA" id="ARBA00022598"/>
    </source>
</evidence>
<dbReference type="SUPFAM" id="SSF56059">
    <property type="entry name" value="Glutathione synthetase ATP-binding domain-like"/>
    <property type="match status" value="1"/>
</dbReference>
<dbReference type="AlphaFoldDB" id="A0AA49JSJ5"/>
<dbReference type="InterPro" id="IPR003616">
    <property type="entry name" value="Post-SET_dom"/>
</dbReference>
<dbReference type="GO" id="GO:0005524">
    <property type="term" value="F:ATP binding"/>
    <property type="evidence" value="ECO:0007669"/>
    <property type="project" value="UniProtKB-UniRule"/>
</dbReference>
<evidence type="ECO:0000256" key="3">
    <source>
        <dbReference type="ARBA" id="ARBA00022679"/>
    </source>
</evidence>
<feature type="domain" description="ATP-grasp" evidence="7">
    <location>
        <begin position="104"/>
        <end position="316"/>
    </location>
</feature>
<protein>
    <recommendedName>
        <fullName evidence="11">D-alanine--D-alanine ligase</fullName>
    </recommendedName>
</protein>
<reference evidence="8" key="1">
    <citation type="submission" date="2023-07" db="EMBL/GenBank/DDBJ databases">
        <authorList>
            <person name="Haufschild T."/>
            <person name="Kallscheuer N."/>
            <person name="Hammer J."/>
            <person name="Kohn T."/>
            <person name="Kabuu M."/>
            <person name="Jogler M."/>
            <person name="Wohfarth N."/>
            <person name="Heuer A."/>
            <person name="Rohde M."/>
            <person name="van Teeseling M.C.F."/>
            <person name="Jogler C."/>
        </authorList>
    </citation>
    <scope>NUCLEOTIDE SEQUENCE</scope>
    <source>
        <strain evidence="8">Strain 138</strain>
        <strain evidence="9">Strain 318</strain>
    </source>
</reference>
<evidence type="ECO:0000259" key="7">
    <source>
        <dbReference type="PROSITE" id="PS50975"/>
    </source>
</evidence>
<dbReference type="PROSITE" id="PS50868">
    <property type="entry name" value="POST_SET"/>
    <property type="match status" value="1"/>
</dbReference>
<dbReference type="InterPro" id="IPR011761">
    <property type="entry name" value="ATP-grasp"/>
</dbReference>
<accession>A0AA49JXT0</accession>
<keyword evidence="10" id="KW-1185">Reference proteome</keyword>
<dbReference type="CDD" id="cd20071">
    <property type="entry name" value="SET_SMYD"/>
    <property type="match status" value="1"/>
</dbReference>
<proteinExistence type="inferred from homology"/>
<keyword evidence="5" id="KW-0547">Nucleotide-binding</keyword>
<feature type="domain" description="Post-SET" evidence="6">
    <location>
        <begin position="446"/>
        <end position="462"/>
    </location>
</feature>
<dbReference type="Pfam" id="PF07478">
    <property type="entry name" value="Dala_Dala_lig_C"/>
    <property type="match status" value="1"/>
</dbReference>
<dbReference type="GO" id="GO:0046872">
    <property type="term" value="F:metal ion binding"/>
    <property type="evidence" value="ECO:0007669"/>
    <property type="project" value="InterPro"/>
</dbReference>
<name>A0AA49JSJ5_9BACT</name>
<dbReference type="EMBL" id="CP130613">
    <property type="protein sequence ID" value="WKW13772.1"/>
    <property type="molecule type" value="Genomic_DNA"/>
</dbReference>
<accession>A0AA49JSJ5</accession>
<dbReference type="KEGG" id="pspc:Strain318_000095"/>
<dbReference type="PANTHER" id="PTHR23132">
    <property type="entry name" value="D-ALANINE--D-ALANINE LIGASE"/>
    <property type="match status" value="1"/>
</dbReference>
<evidence type="ECO:0000256" key="4">
    <source>
        <dbReference type="ARBA" id="ARBA00022691"/>
    </source>
</evidence>
<dbReference type="RefSeq" id="WP_367886573.1">
    <property type="nucleotide sequence ID" value="NZ_CP130612.1"/>
</dbReference>